<dbReference type="Proteomes" id="UP000070089">
    <property type="component" value="Unassembled WGS sequence"/>
</dbReference>
<protein>
    <submittedName>
        <fullName evidence="1">DNA-dependent RNA polymerase beta' subunit/160 kD subunit/ IscU protein</fullName>
    </submittedName>
</protein>
<dbReference type="EMBL" id="JXTI01000258">
    <property type="protein sequence ID" value="KWX11184.1"/>
    <property type="molecule type" value="Genomic_DNA"/>
</dbReference>
<accession>A0A132NMD0</accession>
<comment type="caution">
    <text evidence="1">The sequence shown here is derived from an EMBL/GenBank/DDBJ whole genome shotgun (WGS) entry which is preliminary data.</text>
</comment>
<proteinExistence type="predicted"/>
<dbReference type="AlphaFoldDB" id="A0A132NMD0"/>
<dbReference type="VEuPathDB" id="GiardiaDB:QR46_4855"/>
<evidence type="ECO:0000313" key="1">
    <source>
        <dbReference type="EMBL" id="KWX11184.1"/>
    </source>
</evidence>
<evidence type="ECO:0000313" key="2">
    <source>
        <dbReference type="Proteomes" id="UP000070089"/>
    </source>
</evidence>
<gene>
    <name evidence="1" type="ORF">QR46_4855</name>
</gene>
<name>A0A132NMD0_GIAIN</name>
<reference evidence="1 2" key="1">
    <citation type="journal article" date="2015" name="Mol. Biochem. Parasitol.">
        <title>Identification of polymorphic genes for use in assemblage B genotyping assays through comparative genomics of multiple assemblage B Giardia duodenalis isolates.</title>
        <authorList>
            <person name="Wielinga C."/>
            <person name="Thompson R.C."/>
            <person name="Monis P."/>
            <person name="Ryan U."/>
        </authorList>
    </citation>
    <scope>NUCLEOTIDE SEQUENCE [LARGE SCALE GENOMIC DNA]</scope>
    <source>
        <strain evidence="1 2">BAH15c1</strain>
    </source>
</reference>
<organism evidence="1 2">
    <name type="scientific">Giardia duodenalis assemblage B</name>
    <dbReference type="NCBI Taxonomy" id="1394984"/>
    <lineage>
        <taxon>Eukaryota</taxon>
        <taxon>Metamonada</taxon>
        <taxon>Diplomonadida</taxon>
        <taxon>Hexamitidae</taxon>
        <taxon>Giardiinae</taxon>
        <taxon>Giardia</taxon>
    </lineage>
</organism>
<sequence>MLWNQGRRPTTVSIAMPRCSLSLQYARVALQKEMYSSTLFDSCKYLCAAPGPPVSAWLELPTANTLDIQPPHPSVPQSFL</sequence>